<dbReference type="InterPro" id="IPR031680">
    <property type="entry name" value="Hepar_II_III_N"/>
</dbReference>
<dbReference type="GO" id="GO:0016829">
    <property type="term" value="F:lyase activity"/>
    <property type="evidence" value="ECO:0007669"/>
    <property type="project" value="UniProtKB-KW"/>
</dbReference>
<organism evidence="7 8">
    <name type="scientific">Geoalkalibacter ferrihydriticus</name>
    <dbReference type="NCBI Taxonomy" id="392333"/>
    <lineage>
        <taxon>Bacteria</taxon>
        <taxon>Pseudomonadati</taxon>
        <taxon>Thermodesulfobacteriota</taxon>
        <taxon>Desulfuromonadia</taxon>
        <taxon>Desulfuromonadales</taxon>
        <taxon>Geoalkalibacteraceae</taxon>
        <taxon>Geoalkalibacter</taxon>
    </lineage>
</organism>
<accession>A0A1G9X7L4</accession>
<dbReference type="Pfam" id="PF07940">
    <property type="entry name" value="Hepar_II_III_C"/>
    <property type="match status" value="1"/>
</dbReference>
<evidence type="ECO:0000259" key="5">
    <source>
        <dbReference type="Pfam" id="PF07940"/>
    </source>
</evidence>
<evidence type="ECO:0000256" key="3">
    <source>
        <dbReference type="ARBA" id="ARBA00022764"/>
    </source>
</evidence>
<dbReference type="AlphaFoldDB" id="A0A1G9X7L4"/>
<name>A0A1G9X7L4_9BACT</name>
<evidence type="ECO:0000313" key="7">
    <source>
        <dbReference type="EMBL" id="SDM92325.1"/>
    </source>
</evidence>
<comment type="subcellular location">
    <subcellularLocation>
        <location evidence="1">Periplasm</location>
    </subcellularLocation>
</comment>
<dbReference type="EMBL" id="FNGU01000013">
    <property type="protein sequence ID" value="SDM92325.1"/>
    <property type="molecule type" value="Genomic_DNA"/>
</dbReference>
<dbReference type="InterPro" id="IPR008929">
    <property type="entry name" value="Chondroitin_lyas"/>
</dbReference>
<dbReference type="STRING" id="392333.SAMN05660860_03395"/>
<dbReference type="SUPFAM" id="SSF48230">
    <property type="entry name" value="Chondroitin AC/alginate lyase"/>
    <property type="match status" value="1"/>
</dbReference>
<proteinExistence type="predicted"/>
<feature type="domain" description="Heparin-sulfate lyase N-terminal" evidence="6">
    <location>
        <begin position="59"/>
        <end position="227"/>
    </location>
</feature>
<keyword evidence="2" id="KW-0732">Signal</keyword>
<evidence type="ECO:0000256" key="1">
    <source>
        <dbReference type="ARBA" id="ARBA00004418"/>
    </source>
</evidence>
<dbReference type="PANTHER" id="PTHR39210:SF1">
    <property type="entry name" value="HEPARIN-SULFATE LYASE"/>
    <property type="match status" value="1"/>
</dbReference>
<dbReference type="Gene3D" id="2.70.98.70">
    <property type="match status" value="1"/>
</dbReference>
<dbReference type="Pfam" id="PF16889">
    <property type="entry name" value="Hepar_II_III_N"/>
    <property type="match status" value="1"/>
</dbReference>
<feature type="domain" description="Heparinase II/III-like C-terminal" evidence="5">
    <location>
        <begin position="255"/>
        <end position="467"/>
    </location>
</feature>
<dbReference type="PANTHER" id="PTHR39210">
    <property type="entry name" value="HEPARIN-SULFATE LYASE"/>
    <property type="match status" value="1"/>
</dbReference>
<gene>
    <name evidence="7" type="ORF">SAMN05660860_03395</name>
</gene>
<dbReference type="Proteomes" id="UP000182146">
    <property type="component" value="Unassembled WGS sequence"/>
</dbReference>
<keyword evidence="3" id="KW-0574">Periplasm</keyword>
<dbReference type="InterPro" id="IPR012480">
    <property type="entry name" value="Hepar_II_III_C"/>
</dbReference>
<keyword evidence="4" id="KW-0456">Lyase</keyword>
<dbReference type="Gene3D" id="1.50.10.100">
    <property type="entry name" value="Chondroitin AC/alginate lyase"/>
    <property type="match status" value="1"/>
</dbReference>
<evidence type="ECO:0000256" key="2">
    <source>
        <dbReference type="ARBA" id="ARBA00022729"/>
    </source>
</evidence>
<protein>
    <submittedName>
        <fullName evidence="7">Uncharacterized conserved protein, heparinase superfamily</fullName>
    </submittedName>
</protein>
<reference evidence="7 8" key="1">
    <citation type="submission" date="2016-10" db="EMBL/GenBank/DDBJ databases">
        <authorList>
            <person name="de Groot N.N."/>
        </authorList>
    </citation>
    <scope>NUCLEOTIDE SEQUENCE [LARGE SCALE GENOMIC DNA]</scope>
    <source>
        <strain evidence="7 8">DSM 17813</strain>
    </source>
</reference>
<dbReference type="RefSeq" id="WP_200889360.1">
    <property type="nucleotide sequence ID" value="NZ_FNGU01000013.1"/>
</dbReference>
<dbReference type="GO" id="GO:0042597">
    <property type="term" value="C:periplasmic space"/>
    <property type="evidence" value="ECO:0007669"/>
    <property type="project" value="UniProtKB-SubCell"/>
</dbReference>
<evidence type="ECO:0000259" key="6">
    <source>
        <dbReference type="Pfam" id="PF16889"/>
    </source>
</evidence>
<sequence>MVSPGRFRFLNVEYSLESATDWNHPQRPKLWLYNLHYFDDLCATDAAARRDAHLALIRRWIAENPPAVGNGWEPYPISLRVVNWIKWALAGNELPAEALDSLAVQTRYLLKRLEYHLLGNHLWANAKALVFAGLFFAGDEAQAWLSRGLKILDAQMPEQILEDGGHFERSPMYHAIILDDLLDLINLYRAYGREIPVDWLGAHVCMRAWLIAMSHPDGDIALFNDAAFQIAPRWQELDAYAGRLDLARQSYPPDPILRFPETGYIRCEKGPAVLLVDVAPVGPDYLPGHAHADTLNFELSLFGQRVFVDSGTSTYEKTTERERQRGTTAHNTLTVDGENSTEVWGGFRVARRAYPLALTCGMTSKGVFVDCAHDGYRRLPGKVVHRRRWDFVEGRLTLHDRLEGRFGRAQARLHLHPDVQAELVNDDGWRLSLADVHGVAVRVIGAETLRVEQTTWHPAFGVAVPNQCLVAEIGTGELVTQIEWTE</sequence>
<evidence type="ECO:0000256" key="4">
    <source>
        <dbReference type="ARBA" id="ARBA00023239"/>
    </source>
</evidence>
<evidence type="ECO:0000313" key="8">
    <source>
        <dbReference type="Proteomes" id="UP000182146"/>
    </source>
</evidence>